<dbReference type="AlphaFoldDB" id="A0A6J6SY14"/>
<name>A0A6J6SY14_9ZZZZ</name>
<dbReference type="EMBL" id="CAEZYQ010000007">
    <property type="protein sequence ID" value="CAB4739792.1"/>
    <property type="molecule type" value="Genomic_DNA"/>
</dbReference>
<accession>A0A6J6SY14</accession>
<organism evidence="1">
    <name type="scientific">freshwater metagenome</name>
    <dbReference type="NCBI Taxonomy" id="449393"/>
    <lineage>
        <taxon>unclassified sequences</taxon>
        <taxon>metagenomes</taxon>
        <taxon>ecological metagenomes</taxon>
    </lineage>
</organism>
<protein>
    <submittedName>
        <fullName evidence="1">Unannotated protein</fullName>
    </submittedName>
</protein>
<reference evidence="1" key="1">
    <citation type="submission" date="2020-05" db="EMBL/GenBank/DDBJ databases">
        <authorList>
            <person name="Chiriac C."/>
            <person name="Salcher M."/>
            <person name="Ghai R."/>
            <person name="Kavagutti S V."/>
        </authorList>
    </citation>
    <scope>NUCLEOTIDE SEQUENCE</scope>
</reference>
<evidence type="ECO:0000313" key="1">
    <source>
        <dbReference type="EMBL" id="CAB4739792.1"/>
    </source>
</evidence>
<gene>
    <name evidence="1" type="ORF">UFOPK2761_01179</name>
</gene>
<sequence>MIRDTDLPGSPGDLERVAYWLSGSFAAAAGAFADEVYDGRNRTLAAWESDAATSFRAELRTLGTATEGVQGAATSLGSVLSGLAVVLRRAQEDMAFAREVARSGGLTVAGTVIFAPGPAPATPAALPVDATPAEAAAHDRAVAAGLEHSRRVEAWNAAVLLADAADRSWAEAVSDAQATWADRGDEITSLLQDLFSGAAQEYLEIRVSRYFSDGATVWRQQAGIWREIADSYLRDGRFVGTNPDDYYRALQRIDEMDALARNSELSGTRVATNVGRAFLALGVLATGYGIYDDMTSEGESAAQATTSNVGGFLAGLGAGAASGAGIGALAGSFIPVPGVGTAVGAVVGTVVGAGVGIVTSGAIDSMWENGVDSLGDVGSAIGDGWDELEETGGALVDLGGDAVDAVGDGLSGAWDSVFG</sequence>
<proteinExistence type="predicted"/>